<accession>A0A9N9KYC0</accession>
<dbReference type="EMBL" id="CAJVRL010000058">
    <property type="protein sequence ID" value="CAG8954823.1"/>
    <property type="molecule type" value="Genomic_DNA"/>
</dbReference>
<evidence type="ECO:0000313" key="8">
    <source>
        <dbReference type="EMBL" id="CAG8954823.1"/>
    </source>
</evidence>
<feature type="domain" description="HECT" evidence="7">
    <location>
        <begin position="922"/>
        <end position="1269"/>
    </location>
</feature>
<feature type="region of interest" description="Disordered" evidence="6">
    <location>
        <begin position="608"/>
        <end position="655"/>
    </location>
</feature>
<protein>
    <recommendedName>
        <fullName evidence="2">HECT-type E3 ubiquitin transferase</fullName>
        <ecNumber evidence="2">2.3.2.26</ecNumber>
    </recommendedName>
</protein>
<dbReference type="InterPro" id="IPR044611">
    <property type="entry name" value="E3A/B/C-like"/>
</dbReference>
<dbReference type="Gene3D" id="3.30.2410.10">
    <property type="entry name" value="Hect, E3 ligase catalytic domain"/>
    <property type="match status" value="1"/>
</dbReference>
<dbReference type="Gene3D" id="3.30.2160.10">
    <property type="entry name" value="Hect, E3 ligase catalytic domain"/>
    <property type="match status" value="1"/>
</dbReference>
<dbReference type="CDD" id="cd00078">
    <property type="entry name" value="HECTc"/>
    <property type="match status" value="1"/>
</dbReference>
<dbReference type="Proteomes" id="UP000696280">
    <property type="component" value="Unassembled WGS sequence"/>
</dbReference>
<keyword evidence="9" id="KW-1185">Reference proteome</keyword>
<dbReference type="InterPro" id="IPR000569">
    <property type="entry name" value="HECT_dom"/>
</dbReference>
<sequence length="1269" mass="141076">MAPWSNRILSPNPRPDHSLHPAGSSPARPPPRVPPRVTESDILESAYEIPTLAATSNGANVTPPHGPANSSKPTRTASNHGRSMSHPFPSLFPGKKKRHDDGVGGNGLDSTDDDLSGSSPMRPQKPERNAKQKVPEKDLTTGKCMTCDSMVRWPKNLGVFRCTVCLTINDLKPILLEARRGDGQRAPVAVRPGTSPGSAQPRVPLLSLEKTKRLIDQCITSFLLDQLKHGDGHTASPHPSPPASPRWPPSGSGNIEEHLDGTHRDSPTNPTSTMRSPPIQLSYRPVDQHGHSPLSKPPPGYIGRPADPGPYSSSSPGMLYGPMSDELEQTQNPHRPTETLREPANSGFHRPNGKERADDVARNQNNNYRNPFKPLEDYIISSFGSLECINASFSIGRPPVGPRAASEGLTPRRWMPIPGKHVEKQAEHTERHIEKQIERQLEADGLLSELDAKTLLLGDFAENGSWWTGNRSDAKSPEKARTWAKGFDGQHDRPDIVTLRTPRVHWSEVNEWYSVVLNAGRSWRRKLDALISSENSPDDILSIADLDLGEIENQIMEAQLHTQRVLLKATESLLKRPGRPLSEPHDVRFILIILANPLLYPSAISTHIRDTSRSRSPPRDGPTSNKGSKLEPPRTSGRSSSPGSQNVRKGSSGQHSGIIKRVLGILANLPNECHHHLVSWFARYSDPQFRRAVDLIGSFVTYRLTRQHGKQQESRREARNDLIPSMSATGRVSSAALHAALGAAGGGQQPPKKSDGKPPPVVYNDDWQIKAAARVMALFFAANNSGQLRKGENRPATGSMDCTKISLPMPREIHQRHGQILATSDFYNTLLDYSDLVADFEAWESRRGKFSFCQYPFFLSIWAKIQIMEHDARRQMEVKAREAFFDSIMTRQMVNQYLVLKVRRDCLVEDSLKGVSEVVGAGGEEIKKGLRIEFKGEEGIDAGGLRKEWFLLLVRDVFNPEHGMFTYDDDSQFCYFNPNSFETTNQFFLVGVVLGLAIYNSTILDVALPPFAFRKLLAAGPAPPPGATSHAKPSMTYSLEDLAEFRPALATGLRQLLEFEGDVETTFCRDFVADVERFGQVIQVPLCADGDKRPVTNSNRREFVDLYVRYLLDLAVARQFEPFKRGFFTVCGGNALSLFRPEEIELLIRGSDEPLDIGSLKVVSICENWGVPDAKETESVVHWFWESFQNANVKDQRKLLTFITGSDRIPAMGATNLIIKLSCLGDDCNRFPQARTCFNMLSLWRYSSQAKLNAMLWRAVYESEGFGLK</sequence>
<dbReference type="SUPFAM" id="SSF56204">
    <property type="entry name" value="Hect, E3 ligase catalytic domain"/>
    <property type="match status" value="1"/>
</dbReference>
<dbReference type="OrthoDB" id="8068875at2759"/>
<dbReference type="Pfam" id="PF00632">
    <property type="entry name" value="HECT"/>
    <property type="match status" value="1"/>
</dbReference>
<dbReference type="Gene3D" id="3.90.1750.10">
    <property type="entry name" value="Hect, E3 ligase catalytic domains"/>
    <property type="match status" value="1"/>
</dbReference>
<feature type="compositionally biased region" description="Low complexity" evidence="6">
    <location>
        <begin position="633"/>
        <end position="644"/>
    </location>
</feature>
<feature type="region of interest" description="Disordered" evidence="6">
    <location>
        <begin position="182"/>
        <end position="202"/>
    </location>
</feature>
<feature type="compositionally biased region" description="Polar residues" evidence="6">
    <location>
        <begin position="68"/>
        <end position="82"/>
    </location>
</feature>
<feature type="compositionally biased region" description="Basic and acidic residues" evidence="6">
    <location>
        <begin position="255"/>
        <end position="266"/>
    </location>
</feature>
<keyword evidence="3" id="KW-0808">Transferase</keyword>
<dbReference type="EC" id="2.3.2.26" evidence="2"/>
<name>A0A9N9KYC0_9HELO</name>
<evidence type="ECO:0000256" key="6">
    <source>
        <dbReference type="SAM" id="MobiDB-lite"/>
    </source>
</evidence>
<feature type="compositionally biased region" description="Basic and acidic residues" evidence="6">
    <location>
        <begin position="352"/>
        <end position="361"/>
    </location>
</feature>
<comment type="caution">
    <text evidence="8">The sequence shown here is derived from an EMBL/GenBank/DDBJ whole genome shotgun (WGS) entry which is preliminary data.</text>
</comment>
<dbReference type="GO" id="GO:0061630">
    <property type="term" value="F:ubiquitin protein ligase activity"/>
    <property type="evidence" value="ECO:0007669"/>
    <property type="project" value="UniProtKB-EC"/>
</dbReference>
<feature type="compositionally biased region" description="Polar residues" evidence="6">
    <location>
        <begin position="645"/>
        <end position="655"/>
    </location>
</feature>
<keyword evidence="4 5" id="KW-0833">Ubl conjugation pathway</keyword>
<feature type="active site" description="Glycyl thioester intermediate" evidence="5">
    <location>
        <position position="1237"/>
    </location>
</feature>
<evidence type="ECO:0000256" key="2">
    <source>
        <dbReference type="ARBA" id="ARBA00012485"/>
    </source>
</evidence>
<gene>
    <name evidence="8" type="ORF">HYFRA_00008508</name>
</gene>
<feature type="region of interest" description="Disordered" evidence="6">
    <location>
        <begin position="1"/>
        <end position="137"/>
    </location>
</feature>
<dbReference type="GO" id="GO:0000209">
    <property type="term" value="P:protein polyubiquitination"/>
    <property type="evidence" value="ECO:0007669"/>
    <property type="project" value="InterPro"/>
</dbReference>
<feature type="compositionally biased region" description="Pro residues" evidence="6">
    <location>
        <begin position="238"/>
        <end position="248"/>
    </location>
</feature>
<evidence type="ECO:0000256" key="1">
    <source>
        <dbReference type="ARBA" id="ARBA00000885"/>
    </source>
</evidence>
<evidence type="ECO:0000256" key="5">
    <source>
        <dbReference type="PROSITE-ProRule" id="PRU00104"/>
    </source>
</evidence>
<reference evidence="8" key="1">
    <citation type="submission" date="2021-07" db="EMBL/GenBank/DDBJ databases">
        <authorList>
            <person name="Durling M."/>
        </authorList>
    </citation>
    <scope>NUCLEOTIDE SEQUENCE</scope>
</reference>
<evidence type="ECO:0000313" key="9">
    <source>
        <dbReference type="Proteomes" id="UP000696280"/>
    </source>
</evidence>
<feature type="region of interest" description="Disordered" evidence="6">
    <location>
        <begin position="742"/>
        <end position="761"/>
    </location>
</feature>
<evidence type="ECO:0000256" key="4">
    <source>
        <dbReference type="ARBA" id="ARBA00022786"/>
    </source>
</evidence>
<dbReference type="PROSITE" id="PS50237">
    <property type="entry name" value="HECT"/>
    <property type="match status" value="1"/>
</dbReference>
<dbReference type="SMART" id="SM00119">
    <property type="entry name" value="HECTc"/>
    <property type="match status" value="1"/>
</dbReference>
<dbReference type="AlphaFoldDB" id="A0A9N9KYC0"/>
<feature type="region of interest" description="Disordered" evidence="6">
    <location>
        <begin position="230"/>
        <end position="372"/>
    </location>
</feature>
<dbReference type="InterPro" id="IPR035983">
    <property type="entry name" value="Hect_E3_ubiquitin_ligase"/>
</dbReference>
<proteinExistence type="predicted"/>
<dbReference type="PANTHER" id="PTHR45700">
    <property type="entry name" value="UBIQUITIN-PROTEIN LIGASE E3C"/>
    <property type="match status" value="1"/>
</dbReference>
<feature type="compositionally biased region" description="Basic and acidic residues" evidence="6">
    <location>
        <begin position="124"/>
        <end position="137"/>
    </location>
</feature>
<evidence type="ECO:0000256" key="3">
    <source>
        <dbReference type="ARBA" id="ARBA00022679"/>
    </source>
</evidence>
<evidence type="ECO:0000259" key="7">
    <source>
        <dbReference type="PROSITE" id="PS50237"/>
    </source>
</evidence>
<comment type="catalytic activity">
    <reaction evidence="1">
        <text>S-ubiquitinyl-[E2 ubiquitin-conjugating enzyme]-L-cysteine + [acceptor protein]-L-lysine = [E2 ubiquitin-conjugating enzyme]-L-cysteine + N(6)-ubiquitinyl-[acceptor protein]-L-lysine.</text>
        <dbReference type="EC" id="2.3.2.26"/>
    </reaction>
</comment>
<dbReference type="PANTHER" id="PTHR45700:SF8">
    <property type="entry name" value="HECT-TYPE E3 UBIQUITIN TRANSFERASE"/>
    <property type="match status" value="1"/>
</dbReference>
<organism evidence="8 9">
    <name type="scientific">Hymenoscyphus fraxineus</name>
    <dbReference type="NCBI Taxonomy" id="746836"/>
    <lineage>
        <taxon>Eukaryota</taxon>
        <taxon>Fungi</taxon>
        <taxon>Dikarya</taxon>
        <taxon>Ascomycota</taxon>
        <taxon>Pezizomycotina</taxon>
        <taxon>Leotiomycetes</taxon>
        <taxon>Helotiales</taxon>
        <taxon>Helotiaceae</taxon>
        <taxon>Hymenoscyphus</taxon>
    </lineage>
</organism>